<organism evidence="10 11">
    <name type="scientific">Trichonephila clavata</name>
    <name type="common">Joro spider</name>
    <name type="synonym">Nephila clavata</name>
    <dbReference type="NCBI Taxonomy" id="2740835"/>
    <lineage>
        <taxon>Eukaryota</taxon>
        <taxon>Metazoa</taxon>
        <taxon>Ecdysozoa</taxon>
        <taxon>Arthropoda</taxon>
        <taxon>Chelicerata</taxon>
        <taxon>Arachnida</taxon>
        <taxon>Araneae</taxon>
        <taxon>Araneomorphae</taxon>
        <taxon>Entelegynae</taxon>
        <taxon>Araneoidea</taxon>
        <taxon>Nephilidae</taxon>
        <taxon>Trichonephila</taxon>
    </lineage>
</organism>
<accession>A0A8X6G2N2</accession>
<evidence type="ECO:0000256" key="4">
    <source>
        <dbReference type="ARBA" id="ARBA00022989"/>
    </source>
</evidence>
<evidence type="ECO:0000256" key="1">
    <source>
        <dbReference type="ARBA" id="ARBA00004167"/>
    </source>
</evidence>
<comment type="caution">
    <text evidence="10">The sequence shown here is derived from an EMBL/GenBank/DDBJ whole genome shotgun (WGS) entry which is preliminary data.</text>
</comment>
<feature type="compositionally biased region" description="Basic and acidic residues" evidence="8">
    <location>
        <begin position="523"/>
        <end position="548"/>
    </location>
</feature>
<feature type="compositionally biased region" description="Acidic residues" evidence="8">
    <location>
        <begin position="446"/>
        <end position="455"/>
    </location>
</feature>
<evidence type="ECO:0000313" key="11">
    <source>
        <dbReference type="Proteomes" id="UP000887116"/>
    </source>
</evidence>
<dbReference type="EMBL" id="BMAO01021206">
    <property type="protein sequence ID" value="GFQ72808.1"/>
    <property type="molecule type" value="Genomic_DNA"/>
</dbReference>
<keyword evidence="11" id="KW-1185">Reference proteome</keyword>
<sequence>MILPLVQENRIGIAHGCFFTPRVCEIEEECFDDNVFGRCQIPYGTDVDLYRHRLATETLQLLERELARLIAGGYRWAHDYAQCVIQNILYTSRHQISYDPGLCSRVMQFTLPEVPPDILSELESPEPDELAFIKFKPNREDPASDIYADEIFTPPIFSERAAEKLTEKRSLIQGYPDDDWTPNFGSKMILERPEEPSLTDKETLIQELLKTAKDTEKLFEGFQDKAERYPDENLPLIRTDMSSDLTQLPAFTEGGIEWLPAEDESDQEMDELIEPYDKKRVRLTNNVNDHHEEEAERKGINNLITLRASDEDSENDFPSVEEVDEEIPNFGRVSPSEDDDSNFQWNTKHRTKMMDEDLTRFAKGEEGVKFMDDDLTRFAKGNELPTRTQIVKSKPTENNELSDVIENDYLEDQLYAILPVNKALPTFTSDKRYDTKKPGPTYMIHEDEDGDTSNDEDNMAMQGTDRLIQTLSRKVWQNQNRLQTMFDPPVGAQKPLLPFIRSFEATDEIRRIYVADASDEHDDTERKDKTPAPKTEPEPKGKAFERISADQPEVIEGIDDFGTRDEEKTANAAKTGEGHMGRFDSVDATRANLVIKDKSPSEENAQNLVRALEKFLELDRGSFSNVKLKGQRVTFKVNPNSKGYNATEVATKAGELSADLKETTGITVEAAKIGEKVGSIPNKY</sequence>
<dbReference type="Proteomes" id="UP000887116">
    <property type="component" value="Unassembled WGS sequence"/>
</dbReference>
<evidence type="ECO:0000256" key="3">
    <source>
        <dbReference type="ARBA" id="ARBA00022729"/>
    </source>
</evidence>
<dbReference type="PANTHER" id="PTHR46106">
    <property type="entry name" value="IA-2 PROTEIN TYROSINE PHOSPHATASE, ISOFORM C"/>
    <property type="match status" value="1"/>
</dbReference>
<evidence type="ECO:0000256" key="6">
    <source>
        <dbReference type="ARBA" id="ARBA00023170"/>
    </source>
</evidence>
<keyword evidence="5" id="KW-0472">Membrane</keyword>
<keyword evidence="4" id="KW-1133">Transmembrane helix</keyword>
<reference evidence="10" key="1">
    <citation type="submission" date="2020-07" db="EMBL/GenBank/DDBJ databases">
        <title>Multicomponent nature underlies the extraordinary mechanical properties of spider dragline silk.</title>
        <authorList>
            <person name="Kono N."/>
            <person name="Nakamura H."/>
            <person name="Mori M."/>
            <person name="Yoshida Y."/>
            <person name="Ohtoshi R."/>
            <person name="Malay A.D."/>
            <person name="Moran D.A.P."/>
            <person name="Tomita M."/>
            <person name="Numata K."/>
            <person name="Arakawa K."/>
        </authorList>
    </citation>
    <scope>NUCLEOTIDE SEQUENCE</scope>
</reference>
<keyword evidence="2" id="KW-0812">Transmembrane</keyword>
<dbReference type="AlphaFoldDB" id="A0A8X6G2N2"/>
<feature type="region of interest" description="Disordered" evidence="8">
    <location>
        <begin position="514"/>
        <end position="548"/>
    </location>
</feature>
<evidence type="ECO:0000256" key="8">
    <source>
        <dbReference type="SAM" id="MobiDB-lite"/>
    </source>
</evidence>
<feature type="region of interest" description="Disordered" evidence="8">
    <location>
        <begin position="431"/>
        <end position="455"/>
    </location>
</feature>
<keyword evidence="3" id="KW-0732">Signal</keyword>
<dbReference type="InterPro" id="IPR038112">
    <property type="entry name" value="Receptor_IA-2_ectodomain_sf"/>
</dbReference>
<name>A0A8X6G2N2_TRICU</name>
<proteinExistence type="predicted"/>
<dbReference type="Pfam" id="PF11548">
    <property type="entry name" value="Receptor_IA-2"/>
    <property type="match status" value="1"/>
</dbReference>
<comment type="subcellular location">
    <subcellularLocation>
        <location evidence="1">Membrane</location>
        <topology evidence="1">Single-pass membrane protein</topology>
    </subcellularLocation>
</comment>
<dbReference type="InterPro" id="IPR021613">
    <property type="entry name" value="Receptor_IA-2_dom"/>
</dbReference>
<dbReference type="InterPro" id="IPR033522">
    <property type="entry name" value="IA-2/IA-2_beta"/>
</dbReference>
<evidence type="ECO:0000259" key="9">
    <source>
        <dbReference type="Pfam" id="PF11548"/>
    </source>
</evidence>
<dbReference type="GO" id="GO:0051046">
    <property type="term" value="P:regulation of secretion"/>
    <property type="evidence" value="ECO:0007669"/>
    <property type="project" value="TreeGrafter"/>
</dbReference>
<evidence type="ECO:0000256" key="7">
    <source>
        <dbReference type="ARBA" id="ARBA00023180"/>
    </source>
</evidence>
<evidence type="ECO:0000313" key="10">
    <source>
        <dbReference type="EMBL" id="GFQ72808.1"/>
    </source>
</evidence>
<dbReference type="Gene3D" id="3.30.70.2470">
    <property type="entry name" value="Protein-tyrosine phosphatase receptor IA-2 ectodomain"/>
    <property type="match status" value="1"/>
</dbReference>
<evidence type="ECO:0000256" key="2">
    <source>
        <dbReference type="ARBA" id="ARBA00022692"/>
    </source>
</evidence>
<gene>
    <name evidence="10" type="primary">AVEN_202260_2</name>
    <name evidence="10" type="ORF">TNCT_596551</name>
</gene>
<dbReference type="GO" id="GO:0045202">
    <property type="term" value="C:synapse"/>
    <property type="evidence" value="ECO:0007669"/>
    <property type="project" value="TreeGrafter"/>
</dbReference>
<dbReference type="PANTHER" id="PTHR46106:SF4">
    <property type="entry name" value="IA-2 PROTEIN TYROSINE PHOSPHATASE, ISOFORM C"/>
    <property type="match status" value="1"/>
</dbReference>
<keyword evidence="7" id="KW-0325">Glycoprotein</keyword>
<dbReference type="OrthoDB" id="6424868at2759"/>
<protein>
    <submittedName>
        <fullName evidence="10">Receptor_IA-2 domain-containing protein</fullName>
    </submittedName>
</protein>
<dbReference type="GO" id="GO:0016020">
    <property type="term" value="C:membrane"/>
    <property type="evidence" value="ECO:0007669"/>
    <property type="project" value="UniProtKB-SubCell"/>
</dbReference>
<evidence type="ECO:0000256" key="5">
    <source>
        <dbReference type="ARBA" id="ARBA00023136"/>
    </source>
</evidence>
<keyword evidence="6 10" id="KW-0675">Receptor</keyword>
<feature type="domain" description="Protein-tyrosine phosphatase receptor IA-2 ectodomain" evidence="9">
    <location>
        <begin position="594"/>
        <end position="676"/>
    </location>
</feature>
<dbReference type="GO" id="GO:0030141">
    <property type="term" value="C:secretory granule"/>
    <property type="evidence" value="ECO:0007669"/>
    <property type="project" value="InterPro"/>
</dbReference>